<evidence type="ECO:0000313" key="4">
    <source>
        <dbReference type="Proteomes" id="UP001207918"/>
    </source>
</evidence>
<sequence length="268" mass="29920">MMTPKVSLLMVLGILWSLSATAQDTLTVMSYNIYHGEQAYEEGKGNLDDVSALIREVDPDFVALQEVDEMTGRLAALNNGKAFSLVDSLAKLTDMTGYFGKAINYEGGSYGEGLLSKKPLKSQKVMLPIPKGGEKRAALYVEGETSSGQPFIFAGTHLCHQYEENRLAQAGAVNSHFEDEKNVLIAGDFNFTPDSDSYRAIQKQWLDAAVIYNQPPEMTYSFEHPERRIDYLFLSKKSNWEVLDVKAIKRDYSDHLPLVARVVIHPTD</sequence>
<evidence type="ECO:0000256" key="1">
    <source>
        <dbReference type="SAM" id="SignalP"/>
    </source>
</evidence>
<keyword evidence="1" id="KW-0732">Signal</keyword>
<keyword evidence="3" id="KW-0540">Nuclease</keyword>
<protein>
    <submittedName>
        <fullName evidence="3">Endonuclease/exonuclease/phosphatase family protein</fullName>
    </submittedName>
</protein>
<evidence type="ECO:0000313" key="3">
    <source>
        <dbReference type="EMBL" id="MCW9707825.1"/>
    </source>
</evidence>
<accession>A0ABT3PPP4</accession>
<keyword evidence="3" id="KW-0378">Hydrolase</keyword>
<dbReference type="RefSeq" id="WP_265766615.1">
    <property type="nucleotide sequence ID" value="NZ_JAGGJA010000008.1"/>
</dbReference>
<dbReference type="Proteomes" id="UP001207918">
    <property type="component" value="Unassembled WGS sequence"/>
</dbReference>
<keyword evidence="3" id="KW-0255">Endonuclease</keyword>
<dbReference type="Pfam" id="PF03372">
    <property type="entry name" value="Exo_endo_phos"/>
    <property type="match status" value="1"/>
</dbReference>
<dbReference type="InterPro" id="IPR036691">
    <property type="entry name" value="Endo/exonu/phosph_ase_sf"/>
</dbReference>
<comment type="caution">
    <text evidence="3">The sequence shown here is derived from an EMBL/GenBank/DDBJ whole genome shotgun (WGS) entry which is preliminary data.</text>
</comment>
<dbReference type="GO" id="GO:0004519">
    <property type="term" value="F:endonuclease activity"/>
    <property type="evidence" value="ECO:0007669"/>
    <property type="project" value="UniProtKB-KW"/>
</dbReference>
<feature type="domain" description="Endonuclease/exonuclease/phosphatase" evidence="2">
    <location>
        <begin position="29"/>
        <end position="255"/>
    </location>
</feature>
<reference evidence="3 4" key="1">
    <citation type="submission" date="2021-03" db="EMBL/GenBank/DDBJ databases">
        <title>Aliifodinibius sp. nov., a new bacterium isolated from saline soil.</title>
        <authorList>
            <person name="Galisteo C."/>
            <person name="De La Haba R."/>
            <person name="Sanchez-Porro C."/>
            <person name="Ventosa A."/>
        </authorList>
    </citation>
    <scope>NUCLEOTIDE SEQUENCE [LARGE SCALE GENOMIC DNA]</scope>
    <source>
        <strain evidence="3 4">1BSP15-2V2</strain>
    </source>
</reference>
<dbReference type="Gene3D" id="3.60.10.10">
    <property type="entry name" value="Endonuclease/exonuclease/phosphatase"/>
    <property type="match status" value="1"/>
</dbReference>
<dbReference type="InterPro" id="IPR005135">
    <property type="entry name" value="Endo/exonuclease/phosphatase"/>
</dbReference>
<evidence type="ECO:0000259" key="2">
    <source>
        <dbReference type="Pfam" id="PF03372"/>
    </source>
</evidence>
<dbReference type="PANTHER" id="PTHR14859:SF15">
    <property type="entry name" value="ENDONUCLEASE_EXONUCLEASE_PHOSPHATASE DOMAIN-CONTAINING PROTEIN"/>
    <property type="match status" value="1"/>
</dbReference>
<dbReference type="EMBL" id="JAGGJA010000008">
    <property type="protein sequence ID" value="MCW9707825.1"/>
    <property type="molecule type" value="Genomic_DNA"/>
</dbReference>
<name>A0ABT3PPP4_9BACT</name>
<dbReference type="SUPFAM" id="SSF56219">
    <property type="entry name" value="DNase I-like"/>
    <property type="match status" value="1"/>
</dbReference>
<proteinExistence type="predicted"/>
<dbReference type="PANTHER" id="PTHR14859">
    <property type="entry name" value="CALCOFLUOR WHITE HYPERSENSITIVE PROTEIN PRECURSOR"/>
    <property type="match status" value="1"/>
</dbReference>
<gene>
    <name evidence="3" type="ORF">J6I44_13230</name>
</gene>
<feature type="signal peptide" evidence="1">
    <location>
        <begin position="1"/>
        <end position="22"/>
    </location>
</feature>
<feature type="chain" id="PRO_5046468262" evidence="1">
    <location>
        <begin position="23"/>
        <end position="268"/>
    </location>
</feature>
<organism evidence="3 4">
    <name type="scientific">Fodinibius salsisoli</name>
    <dbReference type="NCBI Taxonomy" id="2820877"/>
    <lineage>
        <taxon>Bacteria</taxon>
        <taxon>Pseudomonadati</taxon>
        <taxon>Balneolota</taxon>
        <taxon>Balneolia</taxon>
        <taxon>Balneolales</taxon>
        <taxon>Balneolaceae</taxon>
        <taxon>Fodinibius</taxon>
    </lineage>
</organism>
<dbReference type="InterPro" id="IPR051916">
    <property type="entry name" value="GPI-anchor_lipid_remodeler"/>
</dbReference>
<keyword evidence="4" id="KW-1185">Reference proteome</keyword>